<keyword evidence="5" id="KW-0863">Zinc-finger</keyword>
<dbReference type="InterPro" id="IPR013083">
    <property type="entry name" value="Znf_RING/FYVE/PHD"/>
</dbReference>
<feature type="compositionally biased region" description="Basic and acidic residues" evidence="11">
    <location>
        <begin position="383"/>
        <end position="392"/>
    </location>
</feature>
<dbReference type="InterPro" id="IPR003347">
    <property type="entry name" value="JmjC_dom"/>
</dbReference>
<name>A0AAF0Y521_9TREE</name>
<keyword evidence="3" id="KW-0479">Metal-binding</keyword>
<dbReference type="InterPro" id="IPR017959">
    <property type="entry name" value="Asn/Gln-tRNA_amidoTrfase_suB/E"/>
</dbReference>
<dbReference type="InterPro" id="IPR023168">
    <property type="entry name" value="GatB_Yqey_C_2"/>
</dbReference>
<evidence type="ECO:0000256" key="10">
    <source>
        <dbReference type="HAMAP-Rule" id="MF_03147"/>
    </source>
</evidence>
<dbReference type="SMART" id="SM00845">
    <property type="entry name" value="GatB_Yqey"/>
    <property type="match status" value="1"/>
</dbReference>
<dbReference type="Pfam" id="PF02637">
    <property type="entry name" value="GatB_Yqey"/>
    <property type="match status" value="1"/>
</dbReference>
<keyword evidence="4 10" id="KW-0547">Nucleotide-binding</keyword>
<keyword evidence="8 10" id="KW-0648">Protein biosynthesis</keyword>
<evidence type="ECO:0000256" key="7">
    <source>
        <dbReference type="ARBA" id="ARBA00022840"/>
    </source>
</evidence>
<evidence type="ECO:0000256" key="8">
    <source>
        <dbReference type="ARBA" id="ARBA00022917"/>
    </source>
</evidence>
<dbReference type="InterPro" id="IPR006075">
    <property type="entry name" value="Asn/Gln-tRNA_Trfase_suB/E_cat"/>
</dbReference>
<keyword evidence="2 10" id="KW-0436">Ligase</keyword>
<evidence type="ECO:0000256" key="2">
    <source>
        <dbReference type="ARBA" id="ARBA00022598"/>
    </source>
</evidence>
<evidence type="ECO:0000256" key="6">
    <source>
        <dbReference type="ARBA" id="ARBA00022833"/>
    </source>
</evidence>
<dbReference type="PROSITE" id="PS01234">
    <property type="entry name" value="GATB"/>
    <property type="match status" value="1"/>
</dbReference>
<keyword evidence="10" id="KW-0496">Mitochondrion</keyword>
<gene>
    <name evidence="13" type="primary">JHD1</name>
    <name evidence="13" type="ORF">LOC62_02G001927</name>
</gene>
<dbReference type="SUPFAM" id="SSF55931">
    <property type="entry name" value="Glutamine synthetase/guanido kinase"/>
    <property type="match status" value="1"/>
</dbReference>
<evidence type="ECO:0000256" key="4">
    <source>
        <dbReference type="ARBA" id="ARBA00022741"/>
    </source>
</evidence>
<feature type="compositionally biased region" description="Polar residues" evidence="11">
    <location>
        <begin position="653"/>
        <end position="662"/>
    </location>
</feature>
<accession>A0AAF0Y521</accession>
<evidence type="ECO:0000259" key="12">
    <source>
        <dbReference type="PROSITE" id="PS51184"/>
    </source>
</evidence>
<feature type="region of interest" description="Disordered" evidence="11">
    <location>
        <begin position="1"/>
        <end position="40"/>
    </location>
</feature>
<feature type="region of interest" description="Disordered" evidence="11">
    <location>
        <begin position="110"/>
        <end position="164"/>
    </location>
</feature>
<dbReference type="EC" id="6.3.5.-" evidence="10"/>
<dbReference type="Gene3D" id="2.60.120.650">
    <property type="entry name" value="Cupin"/>
    <property type="match status" value="1"/>
</dbReference>
<dbReference type="InterPro" id="IPR019786">
    <property type="entry name" value="Zinc_finger_PHD-type_CS"/>
</dbReference>
<dbReference type="SMART" id="SM00249">
    <property type="entry name" value="PHD"/>
    <property type="match status" value="1"/>
</dbReference>
<dbReference type="HAMAP" id="MF_00121">
    <property type="entry name" value="GatB"/>
    <property type="match status" value="1"/>
</dbReference>
<dbReference type="CDD" id="cd15517">
    <property type="entry name" value="PHD_TCF19_like"/>
    <property type="match status" value="1"/>
</dbReference>
<dbReference type="InterPro" id="IPR017958">
    <property type="entry name" value="Gln-tRNA_amidoTrfase_suB_CS"/>
</dbReference>
<comment type="catalytic activity">
    <reaction evidence="9 10">
        <text>L-glutamyl-tRNA(Gln) + L-glutamine + ATP + H2O = L-glutaminyl-tRNA(Gln) + L-glutamate + ADP + phosphate + H(+)</text>
        <dbReference type="Rhea" id="RHEA:17521"/>
        <dbReference type="Rhea" id="RHEA-COMP:9681"/>
        <dbReference type="Rhea" id="RHEA-COMP:9684"/>
        <dbReference type="ChEBI" id="CHEBI:15377"/>
        <dbReference type="ChEBI" id="CHEBI:15378"/>
        <dbReference type="ChEBI" id="CHEBI:29985"/>
        <dbReference type="ChEBI" id="CHEBI:30616"/>
        <dbReference type="ChEBI" id="CHEBI:43474"/>
        <dbReference type="ChEBI" id="CHEBI:58359"/>
        <dbReference type="ChEBI" id="CHEBI:78520"/>
        <dbReference type="ChEBI" id="CHEBI:78521"/>
        <dbReference type="ChEBI" id="CHEBI:456216"/>
    </reaction>
</comment>
<dbReference type="PANTHER" id="PTHR11659">
    <property type="entry name" value="GLUTAMYL-TRNA GLN AMIDOTRANSFERASE SUBUNIT B MITOCHONDRIAL AND PROKARYOTIC PET112-RELATED"/>
    <property type="match status" value="1"/>
</dbReference>
<sequence>MARGKQKEEPETCALCPASGQPVFSAPSSSTAGPSSSDQSPDLQWIACGKCKKWYHSVCVLQSSEEWAGTVPPELREQADASAFGAWFDWPAPVAKWYCLDCIAYSTSPDNPKPPRQPLAATLKKPRKRASTTASPTRKRSRLSSTDAAPEPVGSAVDAPRPKRKAALDRPDYWNMHNHIATPTKNWLDLIKDPKKYGRVIKPDNFPRVPGSLLRREWVDSGASPSDLGVSEPAYPPEFPPTLFYGPTREPLVVTAAEGGLSSMGGMVPDASLTVDDVARLVGPEKLVDVIDVATQQSSQWPLAKWAAYLKAKADPSAAGPSKVYNIISLEISGSELAQLVRPPKIVADVDWVENYWHFPGGKEATMRAAAKKEDDEAEGEDEGKPRPRQKNDWPKVQLYCLMGMKDSWTDWHVDFAASSVYYNVHTGSKVFFFIRPTEANLAAYAQWSGSHELQSNTWLPDMCDEVRKVTLTAGDTMIIPAGYIHAVFTPIDSIVFGGNFVHSYDIPTQLRLRQIEIDTKVPQRFRFPFFEKLCWYVAQKHVSDLRAVRTYRPGGKQATVTKPGDRVLHGLVYLARFLIRQVQMMEDPKTDDKHRRLIWNRIPNEVQDAGALAHELLWRVEQELPDSWEDEEEVKVEETGGKGRKKKGSAAVNGSNGSKPSSLPRAKSLQLLDKPASSRTWRFSPAPWEQEDNPIAQNSTTVMLPRPGATETEEAEVVEAVYSQRRRRTRTEEGELVLEEQDLVFTERRTIWRGAQLRTGRKLFSPASLRYDDAPNTHVELLDAAFPGALPVIDPEAVRLSLLTAFALGCDINPRSTFDRKHYFYHDIPSSYQITQHYNPIARAGSVRFEHGEAGVMRDFDVGIVQLQIEQDTAKSQTVGGEVLVDLNRAGTGLMEVVTQPDMRSAEEAGAFGNLRVDANVSVRRPGEPFRTRCEIKNVNSVRFLQQAVEAERARHIEHYETNPDTPLRQETRGLNEMTGKTYALRSKEEAEDYRYMPDSNLPAIAVKEDFLDSLRESLPEMPWVTVKRLTSAYGLDSRDVETLIGLDEYHGAGIAYFEEVVGGDVALGRKASNWIAHELIGQLTKVNKTWTPEAVPAALLREIIVAVEESKITGSTGRNVLKHVLSTGSAGSLDDLLTALGITPSSADDLRALCDAVIAKLPKEADKVRKGNDKVVMRLVGEVMKVSKGTADAKAARELLLDILRA</sequence>
<dbReference type="PROSITE" id="PS51184">
    <property type="entry name" value="JMJC"/>
    <property type="match status" value="1"/>
</dbReference>
<keyword evidence="7 10" id="KW-0067">ATP-binding</keyword>
<dbReference type="SUPFAM" id="SSF51197">
    <property type="entry name" value="Clavaminate synthase-like"/>
    <property type="match status" value="1"/>
</dbReference>
<feature type="compositionally biased region" description="Basic and acidic residues" evidence="11">
    <location>
        <begin position="1"/>
        <end position="10"/>
    </location>
</feature>
<dbReference type="PANTHER" id="PTHR11659:SF0">
    <property type="entry name" value="GLUTAMYL-TRNA(GLN) AMIDOTRANSFERASE SUBUNIT B, MITOCHONDRIAL"/>
    <property type="match status" value="1"/>
</dbReference>
<dbReference type="Pfam" id="PF02934">
    <property type="entry name" value="GatB_N"/>
    <property type="match status" value="2"/>
</dbReference>
<keyword evidence="14" id="KW-1185">Reference proteome</keyword>
<evidence type="ECO:0000256" key="1">
    <source>
        <dbReference type="ARBA" id="ARBA00005306"/>
    </source>
</evidence>
<protein>
    <recommendedName>
        <fullName evidence="10">Glutamyl-tRNA(Gln) amidotransferase subunit B, mitochondrial</fullName>
        <shortName evidence="10">Glu-AdT subunit B</shortName>
        <ecNumber evidence="10">6.3.5.-</ecNumber>
    </recommendedName>
</protein>
<dbReference type="SMART" id="SM00558">
    <property type="entry name" value="JmjC"/>
    <property type="match status" value="1"/>
</dbReference>
<proteinExistence type="inferred from homology"/>
<dbReference type="GeneID" id="87805179"/>
<dbReference type="AlphaFoldDB" id="A0AAF0Y521"/>
<dbReference type="InterPro" id="IPR014746">
    <property type="entry name" value="Gln_synth/guanido_kin_cat_dom"/>
</dbReference>
<dbReference type="EMBL" id="CP086715">
    <property type="protein sequence ID" value="WOO78379.1"/>
    <property type="molecule type" value="Genomic_DNA"/>
</dbReference>
<dbReference type="Proteomes" id="UP000827549">
    <property type="component" value="Chromosome 2"/>
</dbReference>
<evidence type="ECO:0000256" key="5">
    <source>
        <dbReference type="ARBA" id="ARBA00022771"/>
    </source>
</evidence>
<dbReference type="Gene3D" id="1.10.10.410">
    <property type="match status" value="1"/>
</dbReference>
<reference evidence="13" key="1">
    <citation type="submission" date="2023-10" db="EMBL/GenBank/DDBJ databases">
        <authorList>
            <person name="Noh H."/>
        </authorList>
    </citation>
    <scope>NUCLEOTIDE SEQUENCE</scope>
    <source>
        <strain evidence="13">DUCC4014</strain>
    </source>
</reference>
<dbReference type="Pfam" id="PF17811">
    <property type="entry name" value="JHD"/>
    <property type="match status" value="1"/>
</dbReference>
<dbReference type="Pfam" id="PF02373">
    <property type="entry name" value="JmjC"/>
    <property type="match status" value="1"/>
</dbReference>
<evidence type="ECO:0000313" key="13">
    <source>
        <dbReference type="EMBL" id="WOO78379.1"/>
    </source>
</evidence>
<comment type="function">
    <text evidence="10">Allows the formation of correctly charged Gln-tRNA(Gln) through the transamidation of misacylated Glu-tRNA(Gln) in the mitochondria. The reaction takes place in the presence of glutamine and ATP through an activated gamma-phospho-Glu-tRNA(Gln).</text>
</comment>
<comment type="subcellular location">
    <subcellularLocation>
        <location evidence="10">Mitochondrion</location>
    </subcellularLocation>
</comment>
<dbReference type="InterPro" id="IPR001965">
    <property type="entry name" value="Znf_PHD"/>
</dbReference>
<keyword evidence="6" id="KW-0862">Zinc</keyword>
<organism evidence="13 14">
    <name type="scientific">Vanrija pseudolonga</name>
    <dbReference type="NCBI Taxonomy" id="143232"/>
    <lineage>
        <taxon>Eukaryota</taxon>
        <taxon>Fungi</taxon>
        <taxon>Dikarya</taxon>
        <taxon>Basidiomycota</taxon>
        <taxon>Agaricomycotina</taxon>
        <taxon>Tremellomycetes</taxon>
        <taxon>Trichosporonales</taxon>
        <taxon>Trichosporonaceae</taxon>
        <taxon>Vanrija</taxon>
    </lineage>
</organism>
<dbReference type="InterPro" id="IPR003789">
    <property type="entry name" value="Asn/Gln_tRNA_amidoTrase-B-like"/>
</dbReference>
<dbReference type="RefSeq" id="XP_062624411.1">
    <property type="nucleotide sequence ID" value="XM_062768427.1"/>
</dbReference>
<dbReference type="NCBIfam" id="TIGR00133">
    <property type="entry name" value="gatB"/>
    <property type="match status" value="1"/>
</dbReference>
<feature type="compositionally biased region" description="Low complexity" evidence="11">
    <location>
        <begin position="25"/>
        <end position="40"/>
    </location>
</feature>
<feature type="region of interest" description="Disordered" evidence="11">
    <location>
        <begin position="367"/>
        <end position="392"/>
    </location>
</feature>
<evidence type="ECO:0000256" key="3">
    <source>
        <dbReference type="ARBA" id="ARBA00022723"/>
    </source>
</evidence>
<dbReference type="GO" id="GO:0005524">
    <property type="term" value="F:ATP binding"/>
    <property type="evidence" value="ECO:0007669"/>
    <property type="project" value="UniProtKB-KW"/>
</dbReference>
<dbReference type="InterPro" id="IPR041070">
    <property type="entry name" value="JHD"/>
</dbReference>
<evidence type="ECO:0000313" key="14">
    <source>
        <dbReference type="Proteomes" id="UP000827549"/>
    </source>
</evidence>
<dbReference type="PROSITE" id="PS01359">
    <property type="entry name" value="ZF_PHD_1"/>
    <property type="match status" value="1"/>
</dbReference>
<dbReference type="GO" id="GO:0008270">
    <property type="term" value="F:zinc ion binding"/>
    <property type="evidence" value="ECO:0007669"/>
    <property type="project" value="UniProtKB-KW"/>
</dbReference>
<feature type="region of interest" description="Disordered" evidence="11">
    <location>
        <begin position="629"/>
        <end position="694"/>
    </location>
</feature>
<evidence type="ECO:0000256" key="11">
    <source>
        <dbReference type="SAM" id="MobiDB-lite"/>
    </source>
</evidence>
<comment type="subunit">
    <text evidence="10">Subunit of the heterotrimeric GatCAB amidotransferase (AdT) complex, composed of A, B and C subunits.</text>
</comment>
<dbReference type="GO" id="GO:0032543">
    <property type="term" value="P:mitochondrial translation"/>
    <property type="evidence" value="ECO:0007669"/>
    <property type="project" value="UniProtKB-UniRule"/>
</dbReference>
<dbReference type="GO" id="GO:0070681">
    <property type="term" value="P:glutaminyl-tRNAGln biosynthesis via transamidation"/>
    <property type="evidence" value="ECO:0007669"/>
    <property type="project" value="UniProtKB-UniRule"/>
</dbReference>
<dbReference type="Gene3D" id="3.30.40.10">
    <property type="entry name" value="Zinc/RING finger domain, C3HC4 (zinc finger)"/>
    <property type="match status" value="1"/>
</dbReference>
<evidence type="ECO:0000256" key="9">
    <source>
        <dbReference type="ARBA" id="ARBA00047913"/>
    </source>
</evidence>
<dbReference type="GO" id="GO:0005739">
    <property type="term" value="C:mitochondrion"/>
    <property type="evidence" value="ECO:0007669"/>
    <property type="project" value="UniProtKB-SubCell"/>
</dbReference>
<dbReference type="InterPro" id="IPR004413">
    <property type="entry name" value="GatB"/>
</dbReference>
<dbReference type="GO" id="GO:0050567">
    <property type="term" value="F:glutaminyl-tRNA synthase (glutamine-hydrolyzing) activity"/>
    <property type="evidence" value="ECO:0007669"/>
    <property type="project" value="UniProtKB-UniRule"/>
</dbReference>
<dbReference type="SUPFAM" id="SSF89095">
    <property type="entry name" value="GatB/YqeY motif"/>
    <property type="match status" value="1"/>
</dbReference>
<comment type="similarity">
    <text evidence="1 10">Belongs to the GatB/GatE family. GatB subfamily.</text>
</comment>
<dbReference type="GO" id="GO:0030956">
    <property type="term" value="C:glutamyl-tRNA(Gln) amidotransferase complex"/>
    <property type="evidence" value="ECO:0007669"/>
    <property type="project" value="UniProtKB-UniRule"/>
</dbReference>
<dbReference type="InterPro" id="IPR018027">
    <property type="entry name" value="Asn/Gln_amidotransferase"/>
</dbReference>
<feature type="domain" description="JmjC" evidence="12">
    <location>
        <begin position="370"/>
        <end position="518"/>
    </location>
</feature>